<reference evidence="1 2" key="1">
    <citation type="submission" date="2018-11" db="EMBL/GenBank/DDBJ databases">
        <authorList>
            <consortium name="Pathogen Informatics"/>
        </authorList>
    </citation>
    <scope>NUCLEOTIDE SEQUENCE [LARGE SCALE GENOMIC DNA]</scope>
</reference>
<protein>
    <submittedName>
        <fullName evidence="1">Uncharacterized protein</fullName>
    </submittedName>
</protein>
<name>A0A3P7N988_DIBLA</name>
<gene>
    <name evidence="1" type="ORF">DILT_LOCUS17721</name>
</gene>
<dbReference type="EMBL" id="UYRU01094264">
    <property type="protein sequence ID" value="VDN38945.1"/>
    <property type="molecule type" value="Genomic_DNA"/>
</dbReference>
<organism evidence="1 2">
    <name type="scientific">Dibothriocephalus latus</name>
    <name type="common">Fish tapeworm</name>
    <name type="synonym">Diphyllobothrium latum</name>
    <dbReference type="NCBI Taxonomy" id="60516"/>
    <lineage>
        <taxon>Eukaryota</taxon>
        <taxon>Metazoa</taxon>
        <taxon>Spiralia</taxon>
        <taxon>Lophotrochozoa</taxon>
        <taxon>Platyhelminthes</taxon>
        <taxon>Cestoda</taxon>
        <taxon>Eucestoda</taxon>
        <taxon>Diphyllobothriidea</taxon>
        <taxon>Diphyllobothriidae</taxon>
        <taxon>Dibothriocephalus</taxon>
    </lineage>
</organism>
<evidence type="ECO:0000313" key="1">
    <source>
        <dbReference type="EMBL" id="VDN38945.1"/>
    </source>
</evidence>
<keyword evidence="2" id="KW-1185">Reference proteome</keyword>
<sequence>MPPQVEDLEHQLAEARSMIELRTKESLSLATRLCELESTLEKTERQLISSESRFVEQVKDSDRRIELARLETASLKTRLEGEVSKWRVNVTHFVLINNSSLHPCLLRPIQLTISCKFA</sequence>
<dbReference type="AlphaFoldDB" id="A0A3P7N988"/>
<dbReference type="Proteomes" id="UP000281553">
    <property type="component" value="Unassembled WGS sequence"/>
</dbReference>
<proteinExistence type="predicted"/>
<accession>A0A3P7N988</accession>
<evidence type="ECO:0000313" key="2">
    <source>
        <dbReference type="Proteomes" id="UP000281553"/>
    </source>
</evidence>